<comment type="pathway">
    <text evidence="1">Secondary metabolite biosynthesis; hopanoid biosynthesis.</text>
</comment>
<evidence type="ECO:0000259" key="6">
    <source>
        <dbReference type="Pfam" id="PF13249"/>
    </source>
</evidence>
<dbReference type="InterPro" id="IPR018333">
    <property type="entry name" value="Squalene_cyclase"/>
</dbReference>
<dbReference type="Pfam" id="PF13249">
    <property type="entry name" value="SQHop_cyclase_N"/>
    <property type="match status" value="1"/>
</dbReference>
<dbReference type="GO" id="GO:0005811">
    <property type="term" value="C:lipid droplet"/>
    <property type="evidence" value="ECO:0007669"/>
    <property type="project" value="InterPro"/>
</dbReference>
<dbReference type="SUPFAM" id="SSF48239">
    <property type="entry name" value="Terpenoid cyclases/Protein prenyltransferases"/>
    <property type="match status" value="2"/>
</dbReference>
<evidence type="ECO:0000256" key="2">
    <source>
        <dbReference type="ARBA" id="ARBA00009755"/>
    </source>
</evidence>
<evidence type="ECO:0000256" key="3">
    <source>
        <dbReference type="ARBA" id="ARBA00022737"/>
    </source>
</evidence>
<evidence type="ECO:0000313" key="8">
    <source>
        <dbReference type="Proteomes" id="UP000722750"/>
    </source>
</evidence>
<dbReference type="PANTHER" id="PTHR11764">
    <property type="entry name" value="TERPENE CYCLASE/MUTASE FAMILY MEMBER"/>
    <property type="match status" value="1"/>
</dbReference>
<dbReference type="GO" id="GO:0016104">
    <property type="term" value="P:triterpenoid biosynthetic process"/>
    <property type="evidence" value="ECO:0007669"/>
    <property type="project" value="InterPro"/>
</dbReference>
<dbReference type="Gene3D" id="1.50.10.20">
    <property type="match status" value="2"/>
</dbReference>
<dbReference type="AlphaFoldDB" id="A0A942A269"/>
<dbReference type="InterPro" id="IPR032696">
    <property type="entry name" value="SQ_cyclase_C"/>
</dbReference>
<dbReference type="InterPro" id="IPR032697">
    <property type="entry name" value="SQ_cyclase_N"/>
</dbReference>
<feature type="domain" description="Squalene cyclase N-terminal" evidence="6">
    <location>
        <begin position="59"/>
        <end position="349"/>
    </location>
</feature>
<gene>
    <name evidence="7" type="ORF">MAG551_02615</name>
</gene>
<evidence type="ECO:0000313" key="7">
    <source>
        <dbReference type="EMBL" id="MBS1259543.1"/>
    </source>
</evidence>
<dbReference type="NCBIfam" id="TIGR01507">
    <property type="entry name" value="hopene_cyclase"/>
    <property type="match status" value="1"/>
</dbReference>
<comment type="caution">
    <text evidence="7">The sequence shown here is derived from an EMBL/GenBank/DDBJ whole genome shotgun (WGS) entry which is preliminary data.</text>
</comment>
<accession>A0A942A269</accession>
<sequence>MAKLLIDFIETVDKISHKIIKGKNGYMLPKITSDHLNFEIQHRGITGETAPESSLNMAIKRSHAHLLGEQDKEEGFWAGVLEGDVALTAEYLMLMHFLKRIDKTKQEKAIRYIIKKQENDGGWSIYHDGDSDISISVKCYFALKLAGHSEEEPVMQKARECILNLGGIMKCNTFTKIYLAIFGQFDWRGIPALPVEIILLPNFFYFNIYEMSYWSRCIVVPLSIIMANRSKFQVGDRAALDELYVIPKERVSYRLQRDQNKLTIKNYFINFDTILRRYENQPIASLRKIAIEKAEKWMLERLEQSGGLGAIWPSMVNSLMAMKCLGYEDGNPSVEKAIEDIEALAVYDEDTMFLQPCVSPVWDTPWAIMALLKSGLPNNHPALVKAGEWMLEKEVKSFGDWSVKNPVKEPSGWYFQHANEFYPDNDDAAVVMMSLQLLDLPDKDRKKQAILRGFKWLMGMQCNDGGWGSFDKNNNKTILNNIPFADWNALLDPSTSDLTARVLDLMGRLGYDLGFPSAEKALKFLKKEQEKNGSWFGRWGTNYVYGTWSVLTGLHSIKEDMTKDYIKKAASWLKDFQNEDGGWGETCKSYWDTSLSATGKSTPSQTSWAVLGLLCTEERDSDSVRNGIEYLIKTQKEDGTWDEKEFTGTGFPKVFYLRYHMYRSYFPLLALSKYRNMVE</sequence>
<dbReference type="NCBIfam" id="TIGR01787">
    <property type="entry name" value="squalene_cyclas"/>
    <property type="match status" value="1"/>
</dbReference>
<feature type="domain" description="Squalene cyclase C-terminal" evidence="5">
    <location>
        <begin position="358"/>
        <end position="676"/>
    </location>
</feature>
<reference evidence="7" key="1">
    <citation type="journal article" date="2021" name="ISME J.">
        <title>Fine-scale metabolic discontinuity in a stratified prokaryote microbiome of a Red Sea deep halocline.</title>
        <authorList>
            <person name="Michoud G."/>
            <person name="Ngugi D.K."/>
            <person name="Barozzi A."/>
            <person name="Merlino G."/>
            <person name="Calleja M.L."/>
            <person name="Delgado-Huertas A."/>
            <person name="Moran X.A.G."/>
            <person name="Daffonchio D."/>
        </authorList>
    </citation>
    <scope>NUCLEOTIDE SEQUENCE</scope>
    <source>
        <strain evidence="7">SuakinDeep_MAG55_1</strain>
    </source>
</reference>
<dbReference type="SFLD" id="SFLDG01016">
    <property type="entry name" value="Prenyltransferase_Like_2"/>
    <property type="match status" value="1"/>
</dbReference>
<protein>
    <submittedName>
        <fullName evidence="7">Squalene--hopene cyclase</fullName>
    </submittedName>
</protein>
<evidence type="ECO:0000259" key="5">
    <source>
        <dbReference type="Pfam" id="PF13243"/>
    </source>
</evidence>
<dbReference type="InterPro" id="IPR008930">
    <property type="entry name" value="Terpenoid_cyclase/PrenylTrfase"/>
</dbReference>
<name>A0A942A269_9BACT</name>
<dbReference type="Proteomes" id="UP000722750">
    <property type="component" value="Unassembled WGS sequence"/>
</dbReference>
<comment type="similarity">
    <text evidence="2">Belongs to the terpene cyclase/mutase family.</text>
</comment>
<organism evidence="7 8">
    <name type="scientific">Candidatus Scalindua arabica</name>
    <dbReference type="NCBI Taxonomy" id="1127984"/>
    <lineage>
        <taxon>Bacteria</taxon>
        <taxon>Pseudomonadati</taxon>
        <taxon>Planctomycetota</taxon>
        <taxon>Candidatus Brocadiia</taxon>
        <taxon>Candidatus Brocadiales</taxon>
        <taxon>Candidatus Scalinduaceae</taxon>
        <taxon>Candidatus Scalindua</taxon>
    </lineage>
</organism>
<proteinExistence type="inferred from homology"/>
<dbReference type="PANTHER" id="PTHR11764:SF20">
    <property type="entry name" value="LANOSTEROL SYNTHASE"/>
    <property type="match status" value="1"/>
</dbReference>
<evidence type="ECO:0000256" key="4">
    <source>
        <dbReference type="ARBA" id="ARBA00023235"/>
    </source>
</evidence>
<keyword evidence="4" id="KW-0413">Isomerase</keyword>
<dbReference type="CDD" id="cd02892">
    <property type="entry name" value="SQCY_1"/>
    <property type="match status" value="1"/>
</dbReference>
<evidence type="ECO:0000256" key="1">
    <source>
        <dbReference type="ARBA" id="ARBA00004999"/>
    </source>
</evidence>
<dbReference type="InterPro" id="IPR006400">
    <property type="entry name" value="Hopene-cyclase"/>
</dbReference>
<keyword evidence="3" id="KW-0677">Repeat</keyword>
<dbReference type="EMBL" id="JAANXD010000099">
    <property type="protein sequence ID" value="MBS1259543.1"/>
    <property type="molecule type" value="Genomic_DNA"/>
</dbReference>
<dbReference type="GO" id="GO:0016866">
    <property type="term" value="F:intramolecular transferase activity"/>
    <property type="evidence" value="ECO:0007669"/>
    <property type="project" value="InterPro"/>
</dbReference>
<dbReference type="Pfam" id="PF13243">
    <property type="entry name" value="SQHop_cyclase_C"/>
    <property type="match status" value="1"/>
</dbReference>